<dbReference type="Proteomes" id="UP000724874">
    <property type="component" value="Unassembled WGS sequence"/>
</dbReference>
<comment type="caution">
    <text evidence="1">The sequence shown here is derived from an EMBL/GenBank/DDBJ whole genome shotgun (WGS) entry which is preliminary data.</text>
</comment>
<sequence length="148" mass="16514">DPSVYEPPGIDHLFPDRDVPHTVMLVVWDIDNPDLRPKDRHWAIAWQVGVASNGDPVHRQLAIVRERNAYGPLDHLANWGPKTKTAQPDFKCIPIAELDLPQGKWLEGVAVMAGGIVRIGSCPSLFRPSVMTSSATNKLMRLYMKRVA</sequence>
<organism evidence="1 2">
    <name type="scientific">Gymnopilus junonius</name>
    <name type="common">Spectacular rustgill mushroom</name>
    <name type="synonym">Gymnopilus spectabilis subsp. junonius</name>
    <dbReference type="NCBI Taxonomy" id="109634"/>
    <lineage>
        <taxon>Eukaryota</taxon>
        <taxon>Fungi</taxon>
        <taxon>Dikarya</taxon>
        <taxon>Basidiomycota</taxon>
        <taxon>Agaricomycotina</taxon>
        <taxon>Agaricomycetes</taxon>
        <taxon>Agaricomycetidae</taxon>
        <taxon>Agaricales</taxon>
        <taxon>Agaricineae</taxon>
        <taxon>Hymenogastraceae</taxon>
        <taxon>Gymnopilus</taxon>
    </lineage>
</organism>
<accession>A0A9P5P265</accession>
<feature type="non-terminal residue" evidence="1">
    <location>
        <position position="1"/>
    </location>
</feature>
<keyword evidence="2" id="KW-1185">Reference proteome</keyword>
<gene>
    <name evidence="1" type="ORF">CPB84DRAFT_1759027</name>
</gene>
<dbReference type="OrthoDB" id="37659at2759"/>
<reference evidence="1" key="1">
    <citation type="submission" date="2020-11" db="EMBL/GenBank/DDBJ databases">
        <authorList>
            <consortium name="DOE Joint Genome Institute"/>
            <person name="Ahrendt S."/>
            <person name="Riley R."/>
            <person name="Andreopoulos W."/>
            <person name="LaButti K."/>
            <person name="Pangilinan J."/>
            <person name="Ruiz-duenas F.J."/>
            <person name="Barrasa J.M."/>
            <person name="Sanchez-Garcia M."/>
            <person name="Camarero S."/>
            <person name="Miyauchi S."/>
            <person name="Serrano A."/>
            <person name="Linde D."/>
            <person name="Babiker R."/>
            <person name="Drula E."/>
            <person name="Ayuso-Fernandez I."/>
            <person name="Pacheco R."/>
            <person name="Padilla G."/>
            <person name="Ferreira P."/>
            <person name="Barriuso J."/>
            <person name="Kellner H."/>
            <person name="Castanera R."/>
            <person name="Alfaro M."/>
            <person name="Ramirez L."/>
            <person name="Pisabarro A.G."/>
            <person name="Kuo A."/>
            <person name="Tritt A."/>
            <person name="Lipzen A."/>
            <person name="He G."/>
            <person name="Yan M."/>
            <person name="Ng V."/>
            <person name="Cullen D."/>
            <person name="Martin F."/>
            <person name="Rosso M.-N."/>
            <person name="Henrissat B."/>
            <person name="Hibbett D."/>
            <person name="Martinez A.T."/>
            <person name="Grigoriev I.V."/>
        </authorList>
    </citation>
    <scope>NUCLEOTIDE SEQUENCE</scope>
    <source>
        <strain evidence="1">AH 44721</strain>
    </source>
</reference>
<protein>
    <submittedName>
        <fullName evidence="1">Uncharacterized protein</fullName>
    </submittedName>
</protein>
<proteinExistence type="predicted"/>
<evidence type="ECO:0000313" key="2">
    <source>
        <dbReference type="Proteomes" id="UP000724874"/>
    </source>
</evidence>
<dbReference type="AlphaFoldDB" id="A0A9P5P265"/>
<evidence type="ECO:0000313" key="1">
    <source>
        <dbReference type="EMBL" id="KAF8914347.1"/>
    </source>
</evidence>
<name>A0A9P5P265_GYMJU</name>
<dbReference type="EMBL" id="JADNYJ010000001">
    <property type="protein sequence ID" value="KAF8914347.1"/>
    <property type="molecule type" value="Genomic_DNA"/>
</dbReference>